<feature type="compositionally biased region" description="Basic and acidic residues" evidence="1">
    <location>
        <begin position="60"/>
        <end position="71"/>
    </location>
</feature>
<sequence length="71" mass="7529">MWGPDCTVGPHTYIVTFSGSRGAKSRSACARVSYSRRVTVPDYWPGPVRPGAAAVSPAAAHDDMRTTHPTG</sequence>
<name>A0ABP9AKD3_9MICO</name>
<dbReference type="Proteomes" id="UP001501645">
    <property type="component" value="Unassembled WGS sequence"/>
</dbReference>
<evidence type="ECO:0000256" key="1">
    <source>
        <dbReference type="SAM" id="MobiDB-lite"/>
    </source>
</evidence>
<keyword evidence="3" id="KW-1185">Reference proteome</keyword>
<organism evidence="2 3">
    <name type="scientific">Microbacterium gilvum</name>
    <dbReference type="NCBI Taxonomy" id="1336204"/>
    <lineage>
        <taxon>Bacteria</taxon>
        <taxon>Bacillati</taxon>
        <taxon>Actinomycetota</taxon>
        <taxon>Actinomycetes</taxon>
        <taxon>Micrococcales</taxon>
        <taxon>Microbacteriaceae</taxon>
        <taxon>Microbacterium</taxon>
    </lineage>
</organism>
<proteinExistence type="predicted"/>
<feature type="region of interest" description="Disordered" evidence="1">
    <location>
        <begin position="52"/>
        <end position="71"/>
    </location>
</feature>
<reference evidence="3" key="1">
    <citation type="journal article" date="2019" name="Int. J. Syst. Evol. Microbiol.">
        <title>The Global Catalogue of Microorganisms (GCM) 10K type strain sequencing project: providing services to taxonomists for standard genome sequencing and annotation.</title>
        <authorList>
            <consortium name="The Broad Institute Genomics Platform"/>
            <consortium name="The Broad Institute Genome Sequencing Center for Infectious Disease"/>
            <person name="Wu L."/>
            <person name="Ma J."/>
        </authorList>
    </citation>
    <scope>NUCLEOTIDE SEQUENCE [LARGE SCALE GENOMIC DNA]</scope>
    <source>
        <strain evidence="3">JCM 18537</strain>
    </source>
</reference>
<gene>
    <name evidence="2" type="ORF">GCM10023351_29180</name>
</gene>
<protein>
    <submittedName>
        <fullName evidence="2">Uncharacterized protein</fullName>
    </submittedName>
</protein>
<accession>A0ABP9AKD3</accession>
<dbReference type="EMBL" id="BAABKO010000005">
    <property type="protein sequence ID" value="GAA4782045.1"/>
    <property type="molecule type" value="Genomic_DNA"/>
</dbReference>
<comment type="caution">
    <text evidence="2">The sequence shown here is derived from an EMBL/GenBank/DDBJ whole genome shotgun (WGS) entry which is preliminary data.</text>
</comment>
<evidence type="ECO:0000313" key="3">
    <source>
        <dbReference type="Proteomes" id="UP001501645"/>
    </source>
</evidence>
<evidence type="ECO:0000313" key="2">
    <source>
        <dbReference type="EMBL" id="GAA4782045.1"/>
    </source>
</evidence>